<dbReference type="Pfam" id="PF00571">
    <property type="entry name" value="CBS"/>
    <property type="match status" value="1"/>
</dbReference>
<keyword evidence="4" id="KW-1185">Reference proteome</keyword>
<dbReference type="RefSeq" id="WP_246003551.1">
    <property type="nucleotide sequence ID" value="NZ_RKHO01000001.1"/>
</dbReference>
<gene>
    <name evidence="3" type="ORF">EDD33_3238</name>
</gene>
<feature type="compositionally biased region" description="Basic and acidic residues" evidence="1">
    <location>
        <begin position="127"/>
        <end position="154"/>
    </location>
</feature>
<accession>A0A3N2CXW3</accession>
<dbReference type="InterPro" id="IPR000644">
    <property type="entry name" value="CBS_dom"/>
</dbReference>
<dbReference type="Gene3D" id="3.10.580.10">
    <property type="entry name" value="CBS-domain"/>
    <property type="match status" value="1"/>
</dbReference>
<dbReference type="Pfam" id="PF03745">
    <property type="entry name" value="DUF309"/>
    <property type="match status" value="1"/>
</dbReference>
<dbReference type="EMBL" id="RKHO01000001">
    <property type="protein sequence ID" value="ROR92349.1"/>
    <property type="molecule type" value="Genomic_DNA"/>
</dbReference>
<proteinExistence type="predicted"/>
<feature type="region of interest" description="Disordered" evidence="1">
    <location>
        <begin position="127"/>
        <end position="171"/>
    </location>
</feature>
<feature type="domain" description="CBS" evidence="2">
    <location>
        <begin position="75"/>
        <end position="112"/>
    </location>
</feature>
<evidence type="ECO:0000256" key="1">
    <source>
        <dbReference type="SAM" id="MobiDB-lite"/>
    </source>
</evidence>
<dbReference type="SUPFAM" id="SSF140663">
    <property type="entry name" value="TTHA0068-like"/>
    <property type="match status" value="1"/>
</dbReference>
<organism evidence="3 4">
    <name type="scientific">Nocardioides aurantiacus</name>
    <dbReference type="NCBI Taxonomy" id="86796"/>
    <lineage>
        <taxon>Bacteria</taxon>
        <taxon>Bacillati</taxon>
        <taxon>Actinomycetota</taxon>
        <taxon>Actinomycetes</taxon>
        <taxon>Propionibacteriales</taxon>
        <taxon>Nocardioidaceae</taxon>
        <taxon>Nocardioides</taxon>
    </lineage>
</organism>
<comment type="caution">
    <text evidence="3">The sequence shown here is derived from an EMBL/GenBank/DDBJ whole genome shotgun (WGS) entry which is preliminary data.</text>
</comment>
<dbReference type="PANTHER" id="PTHR34796">
    <property type="entry name" value="EXPRESSED PROTEIN"/>
    <property type="match status" value="1"/>
</dbReference>
<dbReference type="PANTHER" id="PTHR34796:SF1">
    <property type="entry name" value="EXPRESSED PROTEIN"/>
    <property type="match status" value="1"/>
</dbReference>
<dbReference type="CDD" id="cd02205">
    <property type="entry name" value="CBS_pair_SF"/>
    <property type="match status" value="1"/>
</dbReference>
<protein>
    <submittedName>
        <fullName evidence="3">CBS domain-containing protein</fullName>
    </submittedName>
</protein>
<dbReference type="InterPro" id="IPR005500">
    <property type="entry name" value="DUF309"/>
</dbReference>
<dbReference type="InterPro" id="IPR023203">
    <property type="entry name" value="TTHA0068_sf"/>
</dbReference>
<dbReference type="SUPFAM" id="SSF54631">
    <property type="entry name" value="CBS-domain pair"/>
    <property type="match status" value="1"/>
</dbReference>
<evidence type="ECO:0000313" key="4">
    <source>
        <dbReference type="Proteomes" id="UP000281738"/>
    </source>
</evidence>
<dbReference type="InterPro" id="IPR046342">
    <property type="entry name" value="CBS_dom_sf"/>
</dbReference>
<sequence>MTTLTAARAMLTRPTVHPADLTVGAAHVALEDPHVHLLLLVEDGRLLGTLDRSDLERADGEAQPALEVAELEGRTTSPDADVAQLLEQMAATGRRRLAVVDDGGTLLGLLCLKRSGGGFCDDAGVEARRRDRAPEGRDRDPEGRARQARPRDALGRPLPYGETGVEPVSEEPLPALETVASARELLAQGRPFSAHEVLEARWKDAPEAERPLWQGLAQLCVALTHAARGNAVGAARLLERGAGRVEEYAATGGPTYGLDLAAELACARRRVDA</sequence>
<name>A0A3N2CXW3_9ACTN</name>
<reference evidence="3 4" key="1">
    <citation type="submission" date="2018-11" db="EMBL/GenBank/DDBJ databases">
        <title>Sequencing the genomes of 1000 actinobacteria strains.</title>
        <authorList>
            <person name="Klenk H.-P."/>
        </authorList>
    </citation>
    <scope>NUCLEOTIDE SEQUENCE [LARGE SCALE GENOMIC DNA]</scope>
    <source>
        <strain evidence="3 4">DSM 12652</strain>
    </source>
</reference>
<evidence type="ECO:0000313" key="3">
    <source>
        <dbReference type="EMBL" id="ROR92349.1"/>
    </source>
</evidence>
<dbReference type="AlphaFoldDB" id="A0A3N2CXW3"/>
<evidence type="ECO:0000259" key="2">
    <source>
        <dbReference type="Pfam" id="PF00571"/>
    </source>
</evidence>
<dbReference type="Proteomes" id="UP000281738">
    <property type="component" value="Unassembled WGS sequence"/>
</dbReference>
<dbReference type="Gene3D" id="1.10.3450.10">
    <property type="entry name" value="TTHA0068-like"/>
    <property type="match status" value="1"/>
</dbReference>